<accession>A0A5J4WR26</accession>
<evidence type="ECO:0000313" key="2">
    <source>
        <dbReference type="EMBL" id="KAA6397233.1"/>
    </source>
</evidence>
<proteinExistence type="predicted"/>
<organism evidence="2 3">
    <name type="scientific">Streblomastix strix</name>
    <dbReference type="NCBI Taxonomy" id="222440"/>
    <lineage>
        <taxon>Eukaryota</taxon>
        <taxon>Metamonada</taxon>
        <taxon>Preaxostyla</taxon>
        <taxon>Oxymonadida</taxon>
        <taxon>Streblomastigidae</taxon>
        <taxon>Streblomastix</taxon>
    </lineage>
</organism>
<sequence>MSKKQQKPQQQVETEINAQVEQQGLERNAAFSLKIEGDLRGIPHEILKQMYARVPHQLWQHRGYFTAEIPGMTPVEIKELKQSLEQNVVEPTGVEQEQPVKPEDKKT</sequence>
<feature type="region of interest" description="Disordered" evidence="1">
    <location>
        <begin position="87"/>
        <end position="107"/>
    </location>
</feature>
<dbReference type="EMBL" id="SNRW01001227">
    <property type="protein sequence ID" value="KAA6397233.1"/>
    <property type="molecule type" value="Genomic_DNA"/>
</dbReference>
<reference evidence="2 3" key="1">
    <citation type="submission" date="2019-03" db="EMBL/GenBank/DDBJ databases">
        <title>Single cell metagenomics reveals metabolic interactions within the superorganism composed of flagellate Streblomastix strix and complex community of Bacteroidetes bacteria on its surface.</title>
        <authorList>
            <person name="Treitli S.C."/>
            <person name="Kolisko M."/>
            <person name="Husnik F."/>
            <person name="Keeling P."/>
            <person name="Hampl V."/>
        </authorList>
    </citation>
    <scope>NUCLEOTIDE SEQUENCE [LARGE SCALE GENOMIC DNA]</scope>
    <source>
        <strain evidence="2">ST1C</strain>
    </source>
</reference>
<comment type="caution">
    <text evidence="2">The sequence shown here is derived from an EMBL/GenBank/DDBJ whole genome shotgun (WGS) entry which is preliminary data.</text>
</comment>
<gene>
    <name evidence="2" type="ORF">EZS28_007243</name>
</gene>
<name>A0A5J4WR26_9EUKA</name>
<evidence type="ECO:0000256" key="1">
    <source>
        <dbReference type="SAM" id="MobiDB-lite"/>
    </source>
</evidence>
<feature type="compositionally biased region" description="Basic and acidic residues" evidence="1">
    <location>
        <begin position="98"/>
        <end position="107"/>
    </location>
</feature>
<dbReference type="Proteomes" id="UP000324800">
    <property type="component" value="Unassembled WGS sequence"/>
</dbReference>
<dbReference type="AlphaFoldDB" id="A0A5J4WR26"/>
<evidence type="ECO:0000313" key="3">
    <source>
        <dbReference type="Proteomes" id="UP000324800"/>
    </source>
</evidence>
<protein>
    <submittedName>
        <fullName evidence="2">Uncharacterized protein</fullName>
    </submittedName>
</protein>